<feature type="domain" description="LUD" evidence="1">
    <location>
        <begin position="126"/>
        <end position="223"/>
    </location>
</feature>
<protein>
    <submittedName>
        <fullName evidence="2">L-lactate dehydrogenase complex protein LldG</fullName>
    </submittedName>
</protein>
<dbReference type="PANTHER" id="PTHR43682:SF1">
    <property type="entry name" value="LACTATE UTILIZATION PROTEIN C"/>
    <property type="match status" value="1"/>
</dbReference>
<sequence length="225" mass="23532">MSGRDAILGRLKRRLEREGDLESARADEVARRLDDAPAGIIPARGQLPGGERIALFQRMAEAVQASVEHVAAMADVPKAIAHQLSQRNLPAAVRIGADAALAAMPWEASAPLEVRHGPSDGNDLAAVSHALAGIAETGTLVLASGTDNPTTLNFLPDLHIVVVEAGDIDGDMEAVLARIRRKFGKGTMPRALNMVAGPSRSADIEQTLILGAHGPRALHVVIVGG</sequence>
<dbReference type="Gene3D" id="3.40.50.10420">
    <property type="entry name" value="NagB/RpiA/CoA transferase-like"/>
    <property type="match status" value="1"/>
</dbReference>
<evidence type="ECO:0000313" key="2">
    <source>
        <dbReference type="EMBL" id="PTW62380.1"/>
    </source>
</evidence>
<keyword evidence="3" id="KW-1185">Reference proteome</keyword>
<gene>
    <name evidence="2" type="ORF">C8N35_101422</name>
</gene>
<accession>A0A2T5VF66</accession>
<dbReference type="RefSeq" id="WP_107987958.1">
    <property type="nucleotide sequence ID" value="NZ_QAYG01000001.1"/>
</dbReference>
<dbReference type="SUPFAM" id="SSF100950">
    <property type="entry name" value="NagB/RpiA/CoA transferase-like"/>
    <property type="match status" value="1"/>
</dbReference>
<comment type="caution">
    <text evidence="2">The sequence shown here is derived from an EMBL/GenBank/DDBJ whole genome shotgun (WGS) entry which is preliminary data.</text>
</comment>
<reference evidence="2 3" key="1">
    <citation type="submission" date="2018-04" db="EMBL/GenBank/DDBJ databases">
        <title>Genomic Encyclopedia of Archaeal and Bacterial Type Strains, Phase II (KMG-II): from individual species to whole genera.</title>
        <authorList>
            <person name="Goeker M."/>
        </authorList>
    </citation>
    <scope>NUCLEOTIDE SEQUENCE [LARGE SCALE GENOMIC DNA]</scope>
    <source>
        <strain evidence="2 3">DSM 23382</strain>
    </source>
</reference>
<organism evidence="2 3">
    <name type="scientific">Breoghania corrubedonensis</name>
    <dbReference type="NCBI Taxonomy" id="665038"/>
    <lineage>
        <taxon>Bacteria</taxon>
        <taxon>Pseudomonadati</taxon>
        <taxon>Pseudomonadota</taxon>
        <taxon>Alphaproteobacteria</taxon>
        <taxon>Hyphomicrobiales</taxon>
        <taxon>Stappiaceae</taxon>
        <taxon>Breoghania</taxon>
    </lineage>
</organism>
<dbReference type="InterPro" id="IPR024185">
    <property type="entry name" value="FTHF_cligase-like_sf"/>
</dbReference>
<evidence type="ECO:0000313" key="3">
    <source>
        <dbReference type="Proteomes" id="UP000244081"/>
    </source>
</evidence>
<evidence type="ECO:0000259" key="1">
    <source>
        <dbReference type="Pfam" id="PF02589"/>
    </source>
</evidence>
<dbReference type="EMBL" id="QAYG01000001">
    <property type="protein sequence ID" value="PTW62380.1"/>
    <property type="molecule type" value="Genomic_DNA"/>
</dbReference>
<dbReference type="Pfam" id="PF02589">
    <property type="entry name" value="LUD_dom"/>
    <property type="match status" value="1"/>
</dbReference>
<dbReference type="InterPro" id="IPR003741">
    <property type="entry name" value="LUD_dom"/>
</dbReference>
<dbReference type="PANTHER" id="PTHR43682">
    <property type="entry name" value="LACTATE UTILIZATION PROTEIN C"/>
    <property type="match status" value="1"/>
</dbReference>
<proteinExistence type="predicted"/>
<dbReference type="InterPro" id="IPR037171">
    <property type="entry name" value="NagB/RpiA_transferase-like"/>
</dbReference>
<dbReference type="Proteomes" id="UP000244081">
    <property type="component" value="Unassembled WGS sequence"/>
</dbReference>
<dbReference type="AlphaFoldDB" id="A0A2T5VF66"/>
<name>A0A2T5VF66_9HYPH</name>
<dbReference type="OrthoDB" id="9794157at2"/>